<organism evidence="2 3">
    <name type="scientific">Sinorhizobium terangae</name>
    <dbReference type="NCBI Taxonomy" id="110322"/>
    <lineage>
        <taxon>Bacteria</taxon>
        <taxon>Pseudomonadati</taxon>
        <taxon>Pseudomonadota</taxon>
        <taxon>Alphaproteobacteria</taxon>
        <taxon>Hyphomicrobiales</taxon>
        <taxon>Rhizobiaceae</taxon>
        <taxon>Sinorhizobium/Ensifer group</taxon>
        <taxon>Sinorhizobium</taxon>
    </lineage>
</organism>
<accession>A0A6N7LKI3</accession>
<dbReference type="AlphaFoldDB" id="A0A6N7LKI3"/>
<comment type="caution">
    <text evidence="2">The sequence shown here is derived from an EMBL/GenBank/DDBJ whole genome shotgun (WGS) entry which is preliminary data.</text>
</comment>
<name>A0A6N7LKI3_SINTE</name>
<feature type="region of interest" description="Disordered" evidence="1">
    <location>
        <begin position="23"/>
        <end position="47"/>
    </location>
</feature>
<protein>
    <submittedName>
        <fullName evidence="2">Uncharacterized protein</fullName>
    </submittedName>
</protein>
<gene>
    <name evidence="2" type="ORF">GHK62_27670</name>
</gene>
<dbReference type="RefSeq" id="WP_153442144.1">
    <property type="nucleotide sequence ID" value="NZ_JACIGA010000003.1"/>
</dbReference>
<reference evidence="2 3" key="1">
    <citation type="journal article" date="2013" name="Genome Biol.">
        <title>Comparative genomics of the core and accessory genomes of 48 Sinorhizobium strains comprising five genospecies.</title>
        <authorList>
            <person name="Sugawara M."/>
            <person name="Epstein B."/>
            <person name="Badgley B.D."/>
            <person name="Unno T."/>
            <person name="Xu L."/>
            <person name="Reese J."/>
            <person name="Gyaneshwar P."/>
            <person name="Denny R."/>
            <person name="Mudge J."/>
            <person name="Bharti A.K."/>
            <person name="Farmer A.D."/>
            <person name="May G.D."/>
            <person name="Woodward J.E."/>
            <person name="Medigue C."/>
            <person name="Vallenet D."/>
            <person name="Lajus A."/>
            <person name="Rouy Z."/>
            <person name="Martinez-Vaz B."/>
            <person name="Tiffin P."/>
            <person name="Young N.D."/>
            <person name="Sadowsky M.J."/>
        </authorList>
    </citation>
    <scope>NUCLEOTIDE SEQUENCE [LARGE SCALE GENOMIC DNA]</scope>
    <source>
        <strain evidence="2 3">USDA4894</strain>
    </source>
</reference>
<keyword evidence="3" id="KW-1185">Reference proteome</keyword>
<evidence type="ECO:0000313" key="3">
    <source>
        <dbReference type="Proteomes" id="UP000439983"/>
    </source>
</evidence>
<evidence type="ECO:0000256" key="1">
    <source>
        <dbReference type="SAM" id="MobiDB-lite"/>
    </source>
</evidence>
<dbReference type="Proteomes" id="UP000439983">
    <property type="component" value="Unassembled WGS sequence"/>
</dbReference>
<evidence type="ECO:0000313" key="2">
    <source>
        <dbReference type="EMBL" id="MQX18371.1"/>
    </source>
</evidence>
<dbReference type="EMBL" id="WITC01000120">
    <property type="protein sequence ID" value="MQX18371.1"/>
    <property type="molecule type" value="Genomic_DNA"/>
</dbReference>
<proteinExistence type="predicted"/>
<sequence>MAIGVSSPLSSVRPLDRLSAGPTAMVVGPTGQSEAAGKADTFSSSRFSRKKQYQGEWVHQKMSWRPLWNRPNRHAKIAVRAQEQDQP</sequence>